<evidence type="ECO:0008006" key="3">
    <source>
        <dbReference type="Google" id="ProtNLM"/>
    </source>
</evidence>
<comment type="caution">
    <text evidence="1">The sequence shown here is derived from an EMBL/GenBank/DDBJ whole genome shotgun (WGS) entry which is preliminary data.</text>
</comment>
<dbReference type="Proteomes" id="UP001165422">
    <property type="component" value="Unassembled WGS sequence"/>
</dbReference>
<organism evidence="1 2">
    <name type="scientific">Clostridium aromativorans</name>
    <dbReference type="NCBI Taxonomy" id="2836848"/>
    <lineage>
        <taxon>Bacteria</taxon>
        <taxon>Bacillati</taxon>
        <taxon>Bacillota</taxon>
        <taxon>Clostridia</taxon>
        <taxon>Eubacteriales</taxon>
        <taxon>Clostridiaceae</taxon>
        <taxon>Clostridium</taxon>
    </lineage>
</organism>
<evidence type="ECO:0000313" key="2">
    <source>
        <dbReference type="Proteomes" id="UP001165422"/>
    </source>
</evidence>
<evidence type="ECO:0000313" key="1">
    <source>
        <dbReference type="EMBL" id="MCC9294455.1"/>
    </source>
</evidence>
<reference evidence="1" key="1">
    <citation type="submission" date="2021-11" db="EMBL/GenBank/DDBJ databases">
        <authorList>
            <person name="Qingchun L."/>
            <person name="Dong Z."/>
            <person name="Zongwei Q."/>
            <person name="Jia Z."/>
            <person name="Duotao L."/>
        </authorList>
    </citation>
    <scope>NUCLEOTIDE SEQUENCE</scope>
    <source>
        <strain evidence="1">WLY-B-L2</strain>
    </source>
</reference>
<sequence>MIERKNFDDDTYIRGLSKLEKDGKKYINSRDFAEMAGLNHEQLYWLISNIIDSYEELNDPEYFIDSDYLGYNNASYLCYGIAPKGAEILITEIKNNLDVLLNNVYGRLEDEGKEDE</sequence>
<dbReference type="EMBL" id="JAJJPB010000005">
    <property type="protein sequence ID" value="MCC9294455.1"/>
    <property type="molecule type" value="Genomic_DNA"/>
</dbReference>
<gene>
    <name evidence="1" type="ORF">LN736_06235</name>
</gene>
<proteinExistence type="predicted"/>
<accession>A0ABS8N5W1</accession>
<dbReference type="RefSeq" id="WP_229981220.1">
    <property type="nucleotide sequence ID" value="NZ_JAJJPB010000005.1"/>
</dbReference>
<name>A0ABS8N5W1_9CLOT</name>
<protein>
    <recommendedName>
        <fullName evidence="3">Pathogenicity island protein</fullName>
    </recommendedName>
</protein>
<keyword evidence="2" id="KW-1185">Reference proteome</keyword>